<proteinExistence type="inferred from homology"/>
<dbReference type="OrthoDB" id="1663137at2759"/>
<evidence type="ECO:0000256" key="2">
    <source>
        <dbReference type="ARBA" id="ARBA00022630"/>
    </source>
</evidence>
<accession>A0A8T8X102</accession>
<dbReference type="RefSeq" id="XP_025527474.1">
    <property type="nucleotide sequence ID" value="XM_025668999.1"/>
</dbReference>
<keyword evidence="4" id="KW-0560">Oxidoreductase</keyword>
<dbReference type="AlphaFoldDB" id="A0A8T8X102"/>
<protein>
    <submittedName>
        <fullName evidence="6">FMN-linked oxidoreductase</fullName>
    </submittedName>
</protein>
<dbReference type="GeneID" id="37172691"/>
<keyword evidence="7" id="KW-1185">Reference proteome</keyword>
<evidence type="ECO:0000313" key="7">
    <source>
        <dbReference type="Proteomes" id="UP000249497"/>
    </source>
</evidence>
<organism evidence="6 7">
    <name type="scientific">Aspergillus japonicus CBS 114.51</name>
    <dbReference type="NCBI Taxonomy" id="1448312"/>
    <lineage>
        <taxon>Eukaryota</taxon>
        <taxon>Fungi</taxon>
        <taxon>Dikarya</taxon>
        <taxon>Ascomycota</taxon>
        <taxon>Pezizomycotina</taxon>
        <taxon>Eurotiomycetes</taxon>
        <taxon>Eurotiomycetidae</taxon>
        <taxon>Eurotiales</taxon>
        <taxon>Aspergillaceae</taxon>
        <taxon>Aspergillus</taxon>
        <taxon>Aspergillus subgen. Circumdati</taxon>
    </lineage>
</organism>
<dbReference type="Proteomes" id="UP000249497">
    <property type="component" value="Unassembled WGS sequence"/>
</dbReference>
<dbReference type="InterPro" id="IPR051799">
    <property type="entry name" value="NADH_flavin_oxidoreductase"/>
</dbReference>
<reference evidence="6 7" key="1">
    <citation type="submission" date="2018-02" db="EMBL/GenBank/DDBJ databases">
        <title>The genomes of Aspergillus section Nigri reveals drivers in fungal speciation.</title>
        <authorList>
            <consortium name="DOE Joint Genome Institute"/>
            <person name="Vesth T.C."/>
            <person name="Nybo J."/>
            <person name="Theobald S."/>
            <person name="Brandl J."/>
            <person name="Frisvad J.C."/>
            <person name="Nielsen K.F."/>
            <person name="Lyhne E.K."/>
            <person name="Kogle M.E."/>
            <person name="Kuo A."/>
            <person name="Riley R."/>
            <person name="Clum A."/>
            <person name="Nolan M."/>
            <person name="Lipzen A."/>
            <person name="Salamov A."/>
            <person name="Henrissat B."/>
            <person name="Wiebenga A."/>
            <person name="De vries R.P."/>
            <person name="Grigoriev I.V."/>
            <person name="Mortensen U.H."/>
            <person name="Andersen M.R."/>
            <person name="Baker S.E."/>
        </authorList>
    </citation>
    <scope>NUCLEOTIDE SEQUENCE [LARGE SCALE GENOMIC DNA]</scope>
    <source>
        <strain evidence="6 7">CBS 114.51</strain>
    </source>
</reference>
<comment type="similarity">
    <text evidence="1">Belongs to the NADH:flavin oxidoreductase/NADH oxidase family.</text>
</comment>
<dbReference type="PANTHER" id="PTHR43656:SF2">
    <property type="entry name" value="BINDING OXIDOREDUCTASE, PUTATIVE (AFU_ORTHOLOGUE AFUA_2G08260)-RELATED"/>
    <property type="match status" value="1"/>
</dbReference>
<dbReference type="GO" id="GO:0016491">
    <property type="term" value="F:oxidoreductase activity"/>
    <property type="evidence" value="ECO:0007669"/>
    <property type="project" value="UniProtKB-KW"/>
</dbReference>
<dbReference type="CDD" id="cd04733">
    <property type="entry name" value="OYE_like_2_FMN"/>
    <property type="match status" value="1"/>
</dbReference>
<dbReference type="SUPFAM" id="SSF51395">
    <property type="entry name" value="FMN-linked oxidoreductases"/>
    <property type="match status" value="1"/>
</dbReference>
<sequence length="419" mass="45326">MTQSTLNRMNSPLAQPLTLPCGLQLPNRLVKAAMAECIADGEGLPTGVHHRAYEKWGGGGWGLIMTGNVQVDHRYLGNARDVTTNPTIDTDKQLARWRAWASACTTPRHTPAIVQLNHPGRQSPMGAGSRGLCARNLAPSAVPLDFGPGLMAQTVSRVVFGVPRAMTQADIQTVVQQFVNAARLAAEAGFQGVEIHAAHGYLLAQFLSADTNRRTDAYGGSAARRAQLVVEIIRAVRAATPPRFCVGIKLNSVDHQSAEALKECVEQLRLIVAAGVDFVEVSGGSYEKPTMMTSETIQGHRPSARTQAREAFFLDFAKAIRRSFPEVPLMVTGGFRTRQGMIDPLQNGDCDMIGLGRPAVLHPTLPAEVIFNERVSADEARLVTERAPISWANRWTKLPVIGAGDESRHYSSRIAELGA</sequence>
<evidence type="ECO:0000256" key="1">
    <source>
        <dbReference type="ARBA" id="ARBA00005979"/>
    </source>
</evidence>
<evidence type="ECO:0000259" key="5">
    <source>
        <dbReference type="Pfam" id="PF00724"/>
    </source>
</evidence>
<name>A0A8T8X102_ASPJA</name>
<dbReference type="Pfam" id="PF00724">
    <property type="entry name" value="Oxidored_FMN"/>
    <property type="match status" value="1"/>
</dbReference>
<evidence type="ECO:0000256" key="4">
    <source>
        <dbReference type="ARBA" id="ARBA00023002"/>
    </source>
</evidence>
<dbReference type="InterPro" id="IPR001155">
    <property type="entry name" value="OxRdtase_FMN_N"/>
</dbReference>
<dbReference type="GO" id="GO:0010181">
    <property type="term" value="F:FMN binding"/>
    <property type="evidence" value="ECO:0007669"/>
    <property type="project" value="InterPro"/>
</dbReference>
<feature type="domain" description="NADH:flavin oxidoreductase/NADH oxidase N-terminal" evidence="5">
    <location>
        <begin position="14"/>
        <end position="368"/>
    </location>
</feature>
<gene>
    <name evidence="6" type="ORF">BO86DRAFT_339119</name>
</gene>
<dbReference type="EMBL" id="KZ824794">
    <property type="protein sequence ID" value="RAH81580.1"/>
    <property type="molecule type" value="Genomic_DNA"/>
</dbReference>
<dbReference type="Gene3D" id="3.20.20.70">
    <property type="entry name" value="Aldolase class I"/>
    <property type="match status" value="1"/>
</dbReference>
<dbReference type="InterPro" id="IPR013785">
    <property type="entry name" value="Aldolase_TIM"/>
</dbReference>
<keyword evidence="2" id="KW-0285">Flavoprotein</keyword>
<keyword evidence="3" id="KW-0288">FMN</keyword>
<evidence type="ECO:0000256" key="3">
    <source>
        <dbReference type="ARBA" id="ARBA00022643"/>
    </source>
</evidence>
<dbReference type="PANTHER" id="PTHR43656">
    <property type="entry name" value="BINDING OXIDOREDUCTASE, PUTATIVE (AFU_ORTHOLOGUE AFUA_2G08260)-RELATED"/>
    <property type="match status" value="1"/>
</dbReference>
<evidence type="ECO:0000313" key="6">
    <source>
        <dbReference type="EMBL" id="RAH81580.1"/>
    </source>
</evidence>